<sequence>MPKQKTTNLWKTAGLVSMISSCLVGGVVGGLFLGLWLDRKLGTMPLFLIIFLFIGLLTGCYGMYKVIQPFLGDGDDDR</sequence>
<keyword evidence="1" id="KW-1133">Transmembrane helix</keyword>
<dbReference type="Pfam" id="PF09527">
    <property type="entry name" value="ATPase_gene1"/>
    <property type="match status" value="1"/>
</dbReference>
<dbReference type="EMBL" id="JBCITK010000001">
    <property type="protein sequence ID" value="MEN0645003.1"/>
    <property type="molecule type" value="Genomic_DNA"/>
</dbReference>
<name>A0ABU9VP77_9BACI</name>
<proteinExistence type="predicted"/>
<comment type="caution">
    <text evidence="2">The sequence shown here is derived from an EMBL/GenBank/DDBJ whole genome shotgun (WGS) entry which is preliminary data.</text>
</comment>
<keyword evidence="3" id="KW-1185">Reference proteome</keyword>
<organism evidence="2 3">
    <name type="scientific">Alkalicoccobacillus gibsonii</name>
    <dbReference type="NCBI Taxonomy" id="79881"/>
    <lineage>
        <taxon>Bacteria</taxon>
        <taxon>Bacillati</taxon>
        <taxon>Bacillota</taxon>
        <taxon>Bacilli</taxon>
        <taxon>Bacillales</taxon>
        <taxon>Bacillaceae</taxon>
        <taxon>Alkalicoccobacillus</taxon>
    </lineage>
</organism>
<feature type="transmembrane region" description="Helical" evidence="1">
    <location>
        <begin position="43"/>
        <end position="64"/>
    </location>
</feature>
<keyword evidence="1" id="KW-0812">Transmembrane</keyword>
<keyword evidence="1" id="KW-0472">Membrane</keyword>
<feature type="transmembrane region" description="Helical" evidence="1">
    <location>
        <begin position="12"/>
        <end position="37"/>
    </location>
</feature>
<accession>A0ABU9VP77</accession>
<dbReference type="RefSeq" id="WP_343131616.1">
    <property type="nucleotide sequence ID" value="NZ_JBCITK010000001.1"/>
</dbReference>
<evidence type="ECO:0000313" key="3">
    <source>
        <dbReference type="Proteomes" id="UP001418796"/>
    </source>
</evidence>
<dbReference type="PROSITE" id="PS51257">
    <property type="entry name" value="PROKAR_LIPOPROTEIN"/>
    <property type="match status" value="1"/>
</dbReference>
<dbReference type="InterPro" id="IPR032820">
    <property type="entry name" value="ATPase_put"/>
</dbReference>
<evidence type="ECO:0000313" key="2">
    <source>
        <dbReference type="EMBL" id="MEN0645003.1"/>
    </source>
</evidence>
<reference evidence="2 3" key="1">
    <citation type="submission" date="2024-03" db="EMBL/GenBank/DDBJ databases">
        <title>Bacilli Hybrid Assemblies.</title>
        <authorList>
            <person name="Kovac J."/>
        </authorList>
    </citation>
    <scope>NUCLEOTIDE SEQUENCE [LARGE SCALE GENOMIC DNA]</scope>
    <source>
        <strain evidence="2 3">FSL R7-0666</strain>
    </source>
</reference>
<gene>
    <name evidence="2" type="ORF">MKY91_17740</name>
</gene>
<protein>
    <submittedName>
        <fullName evidence="2">AtpZ/AtpI family protein</fullName>
    </submittedName>
</protein>
<dbReference type="Proteomes" id="UP001418796">
    <property type="component" value="Unassembled WGS sequence"/>
</dbReference>
<evidence type="ECO:0000256" key="1">
    <source>
        <dbReference type="SAM" id="Phobius"/>
    </source>
</evidence>